<dbReference type="PRINTS" id="PR00463">
    <property type="entry name" value="EP450I"/>
</dbReference>
<evidence type="ECO:0008006" key="9">
    <source>
        <dbReference type="Google" id="ProtNLM"/>
    </source>
</evidence>
<dbReference type="AlphaFoldDB" id="I1CTG5"/>
<dbReference type="PROSITE" id="PS00086">
    <property type="entry name" value="CYTOCHROME_P450"/>
    <property type="match status" value="1"/>
</dbReference>
<evidence type="ECO:0000313" key="7">
    <source>
        <dbReference type="EMBL" id="EIE91745.1"/>
    </source>
</evidence>
<dbReference type="InParanoid" id="I1CTG5"/>
<keyword evidence="6" id="KW-0560">Oxidoreductase</keyword>
<evidence type="ECO:0000256" key="3">
    <source>
        <dbReference type="ARBA" id="ARBA00022723"/>
    </source>
</evidence>
<evidence type="ECO:0000256" key="5">
    <source>
        <dbReference type="PIRSR" id="PIRSR602401-1"/>
    </source>
</evidence>
<evidence type="ECO:0000256" key="4">
    <source>
        <dbReference type="ARBA" id="ARBA00023004"/>
    </source>
</evidence>
<evidence type="ECO:0000256" key="6">
    <source>
        <dbReference type="RuleBase" id="RU000461"/>
    </source>
</evidence>
<dbReference type="InterPro" id="IPR017972">
    <property type="entry name" value="Cyt_P450_CS"/>
</dbReference>
<dbReference type="GO" id="GO:0016705">
    <property type="term" value="F:oxidoreductase activity, acting on paired donors, with incorporation or reduction of molecular oxygen"/>
    <property type="evidence" value="ECO:0007669"/>
    <property type="project" value="InterPro"/>
</dbReference>
<comment type="similarity">
    <text evidence="2 6">Belongs to the cytochrome P450 family.</text>
</comment>
<dbReference type="EMBL" id="CH476751">
    <property type="protein sequence ID" value="EIE91745.1"/>
    <property type="molecule type" value="Genomic_DNA"/>
</dbReference>
<dbReference type="PANTHER" id="PTHR24305">
    <property type="entry name" value="CYTOCHROME P450"/>
    <property type="match status" value="1"/>
</dbReference>
<dbReference type="InterPro" id="IPR001128">
    <property type="entry name" value="Cyt_P450"/>
</dbReference>
<accession>I1CTG5</accession>
<dbReference type="Gene3D" id="1.10.630.10">
    <property type="entry name" value="Cytochrome P450"/>
    <property type="match status" value="2"/>
</dbReference>
<keyword evidence="3 5" id="KW-0479">Metal-binding</keyword>
<keyword evidence="4 5" id="KW-0408">Iron</keyword>
<dbReference type="Proteomes" id="UP000009138">
    <property type="component" value="Unassembled WGS sequence"/>
</dbReference>
<dbReference type="InterPro" id="IPR036396">
    <property type="entry name" value="Cyt_P450_sf"/>
</dbReference>
<dbReference type="RefSeq" id="XP_067527141.1">
    <property type="nucleotide sequence ID" value="XM_067671040.1"/>
</dbReference>
<dbReference type="OMA" id="NAIFLEP"/>
<proteinExistence type="inferred from homology"/>
<gene>
    <name evidence="7" type="ORF">RO3G_16456</name>
</gene>
<dbReference type="STRING" id="246409.I1CTG5"/>
<keyword evidence="6" id="KW-0503">Monooxygenase</keyword>
<keyword evidence="8" id="KW-1185">Reference proteome</keyword>
<dbReference type="GO" id="GO:0020037">
    <property type="term" value="F:heme binding"/>
    <property type="evidence" value="ECO:0007669"/>
    <property type="project" value="InterPro"/>
</dbReference>
<evidence type="ECO:0000313" key="8">
    <source>
        <dbReference type="Proteomes" id="UP000009138"/>
    </source>
</evidence>
<feature type="binding site" description="axial binding residue" evidence="5">
    <location>
        <position position="214"/>
    </location>
    <ligand>
        <name>heme</name>
        <dbReference type="ChEBI" id="CHEBI:30413"/>
    </ligand>
    <ligandPart>
        <name>Fe</name>
        <dbReference type="ChEBI" id="CHEBI:18248"/>
    </ligandPart>
</feature>
<dbReference type="InterPro" id="IPR050121">
    <property type="entry name" value="Cytochrome_P450_monoxygenase"/>
</dbReference>
<dbReference type="GeneID" id="93623421"/>
<organism evidence="7 8">
    <name type="scientific">Rhizopus delemar (strain RA 99-880 / ATCC MYA-4621 / FGSC 9543 / NRRL 43880)</name>
    <name type="common">Mucormycosis agent</name>
    <name type="synonym">Rhizopus arrhizus var. delemar</name>
    <dbReference type="NCBI Taxonomy" id="246409"/>
    <lineage>
        <taxon>Eukaryota</taxon>
        <taxon>Fungi</taxon>
        <taxon>Fungi incertae sedis</taxon>
        <taxon>Mucoromycota</taxon>
        <taxon>Mucoromycotina</taxon>
        <taxon>Mucoromycetes</taxon>
        <taxon>Mucorales</taxon>
        <taxon>Mucorineae</taxon>
        <taxon>Rhizopodaceae</taxon>
        <taxon>Rhizopus</taxon>
    </lineage>
</organism>
<sequence length="274" mass="31567">MAAVSNPESYYSTLYKEAFSIVRDPLVYLFPAYTRIPSKWIPYRNRAHVANERLRRIFYEVIEEKKAAPSTSSDLLSLMIKANHSESDVAYLTDDELISNLSTFFVAGDDPDDILPTDKQLKQMTFLNYCIKETMRINPPTSGNLPRMTSRVILIGNFLIPKDTIVHLELYCVHHLEKYWDRPQEFIPERFDTASKNYRENAVWMPFGYGPRTCIGLNFSLSEQRVLLAMMLKKFCWKLAPNSEHQHGLRNAHGGGIGLLGPESLKIQLIKRYA</sequence>
<dbReference type="Pfam" id="PF00067">
    <property type="entry name" value="p450"/>
    <property type="match status" value="1"/>
</dbReference>
<dbReference type="VEuPathDB" id="FungiDB:RO3G_16456"/>
<dbReference type="SUPFAM" id="SSF48264">
    <property type="entry name" value="Cytochrome P450"/>
    <property type="match status" value="1"/>
</dbReference>
<dbReference type="PANTHER" id="PTHR24305:SF166">
    <property type="entry name" value="CYTOCHROME P450 12A4, MITOCHONDRIAL-RELATED"/>
    <property type="match status" value="1"/>
</dbReference>
<evidence type="ECO:0000256" key="2">
    <source>
        <dbReference type="ARBA" id="ARBA00010617"/>
    </source>
</evidence>
<dbReference type="GO" id="GO:0004497">
    <property type="term" value="F:monooxygenase activity"/>
    <property type="evidence" value="ECO:0007669"/>
    <property type="project" value="UniProtKB-KW"/>
</dbReference>
<evidence type="ECO:0000256" key="1">
    <source>
        <dbReference type="ARBA" id="ARBA00001971"/>
    </source>
</evidence>
<protein>
    <recommendedName>
        <fullName evidence="9">Cytochrome P450</fullName>
    </recommendedName>
</protein>
<reference evidence="7 8" key="1">
    <citation type="journal article" date="2009" name="PLoS Genet.">
        <title>Genomic analysis of the basal lineage fungus Rhizopus oryzae reveals a whole-genome duplication.</title>
        <authorList>
            <person name="Ma L.-J."/>
            <person name="Ibrahim A.S."/>
            <person name="Skory C."/>
            <person name="Grabherr M.G."/>
            <person name="Burger G."/>
            <person name="Butler M."/>
            <person name="Elias M."/>
            <person name="Idnurm A."/>
            <person name="Lang B.F."/>
            <person name="Sone T."/>
            <person name="Abe A."/>
            <person name="Calvo S.E."/>
            <person name="Corrochano L.M."/>
            <person name="Engels R."/>
            <person name="Fu J."/>
            <person name="Hansberg W."/>
            <person name="Kim J.-M."/>
            <person name="Kodira C.D."/>
            <person name="Koehrsen M.J."/>
            <person name="Liu B."/>
            <person name="Miranda-Saavedra D."/>
            <person name="O'Leary S."/>
            <person name="Ortiz-Castellanos L."/>
            <person name="Poulter R."/>
            <person name="Rodriguez-Romero J."/>
            <person name="Ruiz-Herrera J."/>
            <person name="Shen Y.-Q."/>
            <person name="Zeng Q."/>
            <person name="Galagan J."/>
            <person name="Birren B.W."/>
            <person name="Cuomo C.A."/>
            <person name="Wickes B.L."/>
        </authorList>
    </citation>
    <scope>NUCLEOTIDE SEQUENCE [LARGE SCALE GENOMIC DNA]</scope>
    <source>
        <strain evidence="8">RA 99-880 / ATCC MYA-4621 / FGSC 9543 / NRRL 43880</strain>
    </source>
</reference>
<dbReference type="eggNOG" id="KOG0157">
    <property type="taxonomic scope" value="Eukaryota"/>
</dbReference>
<dbReference type="OrthoDB" id="1470350at2759"/>
<dbReference type="InterPro" id="IPR002401">
    <property type="entry name" value="Cyt_P450_E_grp-I"/>
</dbReference>
<dbReference type="GO" id="GO:0005506">
    <property type="term" value="F:iron ion binding"/>
    <property type="evidence" value="ECO:0007669"/>
    <property type="project" value="InterPro"/>
</dbReference>
<name>I1CTG5_RHIO9</name>
<comment type="cofactor">
    <cofactor evidence="1 5">
        <name>heme</name>
        <dbReference type="ChEBI" id="CHEBI:30413"/>
    </cofactor>
</comment>
<keyword evidence="5 6" id="KW-0349">Heme</keyword>